<feature type="compositionally biased region" description="Polar residues" evidence="1">
    <location>
        <begin position="60"/>
        <end position="86"/>
    </location>
</feature>
<evidence type="ECO:0000313" key="3">
    <source>
        <dbReference type="Proteomes" id="UP000716446"/>
    </source>
</evidence>
<name>A0A9N8PIZ0_9PEZI</name>
<comment type="caution">
    <text evidence="2">The sequence shown here is derived from an EMBL/GenBank/DDBJ whole genome shotgun (WGS) entry which is preliminary data.</text>
</comment>
<feature type="region of interest" description="Disordered" evidence="1">
    <location>
        <begin position="1"/>
        <end position="91"/>
    </location>
</feature>
<protein>
    <recommendedName>
        <fullName evidence="4">MutS protein homolog 3</fullName>
    </recommendedName>
</protein>
<sequence>MNSQRGSSRRGRGTSSSHGRGISSSSSGVRRGRGRGRGSYYNRSNAATSRNSSFRALRQPSITPSTASRLTTPNPSNNSRQASSAPSVVHGQVPASIANSQPQDNFDDAASDEALDEIVMAVDMKPHGTVGCAYYVAAQEKLYFMEDIELGGPDIIEALKTFIDPTIILVSSKLDDTVLDKLDPERRNIGDGDSTAYGIPALCSPRPVSEFSYDSAKSRLVNLKLGYEDGPRITFMTPGDFTAESNEDHMTGDTAVEIYQGQLLRLAGWIDVESRVTVGCAGAVLAYIHRKRAATFLPGDMAAQAMHRISTIEMFTLAGSM</sequence>
<feature type="compositionally biased region" description="Low complexity" evidence="1">
    <location>
        <begin position="13"/>
        <end position="29"/>
    </location>
</feature>
<dbReference type="EMBL" id="CAIJEN010000017">
    <property type="protein sequence ID" value="CAD0096857.1"/>
    <property type="molecule type" value="Genomic_DNA"/>
</dbReference>
<keyword evidence="3" id="KW-1185">Reference proteome</keyword>
<evidence type="ECO:0008006" key="4">
    <source>
        <dbReference type="Google" id="ProtNLM"/>
    </source>
</evidence>
<feature type="compositionally biased region" description="Low complexity" evidence="1">
    <location>
        <begin position="38"/>
        <end position="56"/>
    </location>
</feature>
<dbReference type="AlphaFoldDB" id="A0A9N8PIZ0"/>
<accession>A0A9N8PIZ0</accession>
<organism evidence="2 3">
    <name type="scientific">Aureobasidium vineae</name>
    <dbReference type="NCBI Taxonomy" id="2773715"/>
    <lineage>
        <taxon>Eukaryota</taxon>
        <taxon>Fungi</taxon>
        <taxon>Dikarya</taxon>
        <taxon>Ascomycota</taxon>
        <taxon>Pezizomycotina</taxon>
        <taxon>Dothideomycetes</taxon>
        <taxon>Dothideomycetidae</taxon>
        <taxon>Dothideales</taxon>
        <taxon>Saccotheciaceae</taxon>
        <taxon>Aureobasidium</taxon>
    </lineage>
</organism>
<evidence type="ECO:0000313" key="2">
    <source>
        <dbReference type="EMBL" id="CAD0096857.1"/>
    </source>
</evidence>
<gene>
    <name evidence="2" type="ORF">AWRI4619_LOCUS9489</name>
</gene>
<dbReference type="Proteomes" id="UP000716446">
    <property type="component" value="Unassembled WGS sequence"/>
</dbReference>
<proteinExistence type="predicted"/>
<evidence type="ECO:0000256" key="1">
    <source>
        <dbReference type="SAM" id="MobiDB-lite"/>
    </source>
</evidence>
<reference evidence="2" key="1">
    <citation type="submission" date="2020-06" db="EMBL/GenBank/DDBJ databases">
        <authorList>
            <person name="Onetto C."/>
        </authorList>
    </citation>
    <scope>NUCLEOTIDE SEQUENCE</scope>
</reference>